<evidence type="ECO:0000256" key="2">
    <source>
        <dbReference type="ARBA" id="ARBA00023125"/>
    </source>
</evidence>
<evidence type="ECO:0000259" key="4">
    <source>
        <dbReference type="PROSITE" id="PS01124"/>
    </source>
</evidence>
<accession>A0A2N7U6B6</accession>
<keyword evidence="2" id="KW-0238">DNA-binding</keyword>
<dbReference type="Proteomes" id="UP000235803">
    <property type="component" value="Unassembled WGS sequence"/>
</dbReference>
<dbReference type="PROSITE" id="PS01124">
    <property type="entry name" value="HTH_ARAC_FAMILY_2"/>
    <property type="match status" value="1"/>
</dbReference>
<keyword evidence="6" id="KW-1185">Reference proteome</keyword>
<dbReference type="Pfam" id="PF12833">
    <property type="entry name" value="HTH_18"/>
    <property type="match status" value="1"/>
</dbReference>
<dbReference type="Gene3D" id="1.10.10.60">
    <property type="entry name" value="Homeodomain-like"/>
    <property type="match status" value="1"/>
</dbReference>
<organism evidence="5 6">
    <name type="scientific">Billgrantia endophytica</name>
    <dbReference type="NCBI Taxonomy" id="2033802"/>
    <lineage>
        <taxon>Bacteria</taxon>
        <taxon>Pseudomonadati</taxon>
        <taxon>Pseudomonadota</taxon>
        <taxon>Gammaproteobacteria</taxon>
        <taxon>Oceanospirillales</taxon>
        <taxon>Halomonadaceae</taxon>
        <taxon>Billgrantia</taxon>
    </lineage>
</organism>
<dbReference type="RefSeq" id="WP_102652973.1">
    <property type="nucleotide sequence ID" value="NZ_PNRF01000015.1"/>
</dbReference>
<dbReference type="EMBL" id="PNRF01000015">
    <property type="protein sequence ID" value="PMR75969.1"/>
    <property type="molecule type" value="Genomic_DNA"/>
</dbReference>
<dbReference type="OrthoDB" id="9816461at2"/>
<name>A0A2N7U6B6_9GAMM</name>
<dbReference type="SUPFAM" id="SSF46689">
    <property type="entry name" value="Homeodomain-like"/>
    <property type="match status" value="1"/>
</dbReference>
<gene>
    <name evidence="5" type="ORF">C1H69_08525</name>
</gene>
<dbReference type="GO" id="GO:0003700">
    <property type="term" value="F:DNA-binding transcription factor activity"/>
    <property type="evidence" value="ECO:0007669"/>
    <property type="project" value="InterPro"/>
</dbReference>
<dbReference type="InterPro" id="IPR018060">
    <property type="entry name" value="HTH_AraC"/>
</dbReference>
<dbReference type="SMART" id="SM00342">
    <property type="entry name" value="HTH_ARAC"/>
    <property type="match status" value="1"/>
</dbReference>
<dbReference type="InterPro" id="IPR050204">
    <property type="entry name" value="AraC_XylS_family_regulators"/>
</dbReference>
<protein>
    <submittedName>
        <fullName evidence="5">AraC family transcriptional regulator</fullName>
    </submittedName>
</protein>
<reference evidence="5 6" key="1">
    <citation type="submission" date="2018-01" db="EMBL/GenBank/DDBJ databases">
        <title>Halomonas endophytica sp. nov., isolated from storage liquid in the stems of Populus euphratica.</title>
        <authorList>
            <person name="Chen C."/>
        </authorList>
    </citation>
    <scope>NUCLEOTIDE SEQUENCE [LARGE SCALE GENOMIC DNA]</scope>
    <source>
        <strain evidence="5 6">MC28</strain>
    </source>
</reference>
<dbReference type="GO" id="GO:0043565">
    <property type="term" value="F:sequence-specific DNA binding"/>
    <property type="evidence" value="ECO:0007669"/>
    <property type="project" value="InterPro"/>
</dbReference>
<dbReference type="PANTHER" id="PTHR46796">
    <property type="entry name" value="HTH-TYPE TRANSCRIPTIONAL ACTIVATOR RHAS-RELATED"/>
    <property type="match status" value="1"/>
</dbReference>
<proteinExistence type="predicted"/>
<dbReference type="InterPro" id="IPR009057">
    <property type="entry name" value="Homeodomain-like_sf"/>
</dbReference>
<evidence type="ECO:0000256" key="3">
    <source>
        <dbReference type="ARBA" id="ARBA00023163"/>
    </source>
</evidence>
<dbReference type="PANTHER" id="PTHR46796:SF6">
    <property type="entry name" value="ARAC SUBFAMILY"/>
    <property type="match status" value="1"/>
</dbReference>
<comment type="caution">
    <text evidence="5">The sequence shown here is derived from an EMBL/GenBank/DDBJ whole genome shotgun (WGS) entry which is preliminary data.</text>
</comment>
<evidence type="ECO:0000256" key="1">
    <source>
        <dbReference type="ARBA" id="ARBA00023015"/>
    </source>
</evidence>
<dbReference type="AlphaFoldDB" id="A0A2N7U6B6"/>
<keyword evidence="1" id="KW-0805">Transcription regulation</keyword>
<dbReference type="Pfam" id="PF14525">
    <property type="entry name" value="AraC_binding_2"/>
    <property type="match status" value="1"/>
</dbReference>
<evidence type="ECO:0000313" key="6">
    <source>
        <dbReference type="Proteomes" id="UP000235803"/>
    </source>
</evidence>
<keyword evidence="3" id="KW-0804">Transcription</keyword>
<feature type="domain" description="HTH araC/xylS-type" evidence="4">
    <location>
        <begin position="217"/>
        <end position="316"/>
    </location>
</feature>
<sequence length="345" mass="38710">MSIRVPYSVFDNRCVEASDRFDAWRENIAPVFDVEPQRGVTPASLSDFLSRVEAYHLGNMMVGRAQTAAQRFRHARPNQRVDHLLVQVHRRGGFQGRLGDIDARAGAAHVSLIDLGRPLATETSDTDILNLNVLLPRDLFADRPAFLDGAHGLVLGPERGAFFADYLQALLNRLPTLPYDDADSITTITRDMILVCCAADAEARARVAAPLQALQRQRIERFIERRLSSPQLTPDMLCRAAAISRTRLYRLFEHDGGVMHYIQSQRLARIRACLEDPGEHRSIGELAADYGFRSQSHFSRCFHAHYQLTPHDVRQRARVTAGVTPPSSAPNTTELAAWIRQLRNA</sequence>
<evidence type="ECO:0000313" key="5">
    <source>
        <dbReference type="EMBL" id="PMR75969.1"/>
    </source>
</evidence>
<dbReference type="InterPro" id="IPR035418">
    <property type="entry name" value="AraC-bd_2"/>
</dbReference>